<reference evidence="3" key="1">
    <citation type="thesis" date="2020" institute="ProQuest LLC" country="789 East Eisenhower Parkway, Ann Arbor, MI, USA">
        <title>Comparative Genomics and Chromosome Evolution.</title>
        <authorList>
            <person name="Mudd A.B."/>
        </authorList>
    </citation>
    <scope>NUCLEOTIDE SEQUENCE</scope>
    <source>
        <strain evidence="3">HN-11 Male</strain>
        <tissue evidence="3">Kidney and liver</tissue>
    </source>
</reference>
<protein>
    <recommendedName>
        <fullName evidence="2">Ig-like domain-containing protein</fullName>
    </recommendedName>
</protein>
<feature type="domain" description="Ig-like" evidence="2">
    <location>
        <begin position="121"/>
        <end position="210"/>
    </location>
</feature>
<name>A0A8J6B9P6_ELECQ</name>
<dbReference type="InterPro" id="IPR003599">
    <property type="entry name" value="Ig_sub"/>
</dbReference>
<dbReference type="EMBL" id="WNTK01007699">
    <property type="protein sequence ID" value="KAG9463201.1"/>
    <property type="molecule type" value="Genomic_DNA"/>
</dbReference>
<dbReference type="AlphaFoldDB" id="A0A8J6B9P6"/>
<sequence length="470" mass="53617">MHYVCLPAGAALEISALRIHKTTVGSPALIPCSYTIQKPPVDPKLFAAFWYLEGKQILSYDNEVITTDPRYSLDIEKALNGRVDLSISNTALSNAGVYACSVRYNPVQKTKEITVYVTAPPQVTITRKTVVLNEESVLRCSVTGFYPMDIGIKWFRGREMLGDVTEDKPRRNSDGSYSVNSTVTITPTEEDREQNFSCRVQHESLKKPLQEDFQLLYRVYRVIPPRVMPVKFTIIQSGAVKCFMRLLRFYPSDIKITWTNEDKLILSTKKRIQTDEEQTFDATSECSVPWKYFISGMRVTWEHQSLPSPQHRDLHVEDLPWHPHVGSINVPKLEDGINANLTCEISGYFPDLLSVSWLIKKDGDVTARPIEPSKMKRIYRISHKEEKQKDHTYNYEASLHFTPLINSDQGSEIICRVEHPSLERPIETSTGSLHIEDCHIKKCTGPLPIGECPIDRSTRPLYISESPIER</sequence>
<proteinExistence type="predicted"/>
<dbReference type="FunFam" id="2.60.40.10:FF:001726">
    <property type="entry name" value="Signal-regulatory protein beta 3"/>
    <property type="match status" value="1"/>
</dbReference>
<feature type="domain" description="Ig-like" evidence="2">
    <location>
        <begin position="323"/>
        <end position="427"/>
    </location>
</feature>
<dbReference type="Pfam" id="PF07686">
    <property type="entry name" value="V-set"/>
    <property type="match status" value="1"/>
</dbReference>
<dbReference type="InterPro" id="IPR036179">
    <property type="entry name" value="Ig-like_dom_sf"/>
</dbReference>
<dbReference type="SMART" id="SM00409">
    <property type="entry name" value="IG"/>
    <property type="match status" value="3"/>
</dbReference>
<dbReference type="InterPro" id="IPR003597">
    <property type="entry name" value="Ig_C1-set"/>
</dbReference>
<dbReference type="InterPro" id="IPR007110">
    <property type="entry name" value="Ig-like_dom"/>
</dbReference>
<keyword evidence="4" id="KW-1185">Reference proteome</keyword>
<dbReference type="FunFam" id="2.60.40.10:FF:001774">
    <property type="entry name" value="Uncharacterized LOC100216153"/>
    <property type="match status" value="1"/>
</dbReference>
<accession>A0A8J6B9P6</accession>
<dbReference type="PROSITE" id="PS00290">
    <property type="entry name" value="IG_MHC"/>
    <property type="match status" value="1"/>
</dbReference>
<evidence type="ECO:0000313" key="3">
    <source>
        <dbReference type="EMBL" id="KAG9463201.1"/>
    </source>
</evidence>
<dbReference type="SMART" id="SM00407">
    <property type="entry name" value="IGc1"/>
    <property type="match status" value="2"/>
</dbReference>
<dbReference type="SUPFAM" id="SSF48726">
    <property type="entry name" value="Immunoglobulin"/>
    <property type="match status" value="3"/>
</dbReference>
<organism evidence="3 4">
    <name type="scientific">Eleutherodactylus coqui</name>
    <name type="common">Puerto Rican coqui</name>
    <dbReference type="NCBI Taxonomy" id="57060"/>
    <lineage>
        <taxon>Eukaryota</taxon>
        <taxon>Metazoa</taxon>
        <taxon>Chordata</taxon>
        <taxon>Craniata</taxon>
        <taxon>Vertebrata</taxon>
        <taxon>Euteleostomi</taxon>
        <taxon>Amphibia</taxon>
        <taxon>Batrachia</taxon>
        <taxon>Anura</taxon>
        <taxon>Neobatrachia</taxon>
        <taxon>Hyloidea</taxon>
        <taxon>Eleutherodactylidae</taxon>
        <taxon>Eleutherodactylinae</taxon>
        <taxon>Eleutherodactylus</taxon>
        <taxon>Eleutherodactylus</taxon>
    </lineage>
</organism>
<dbReference type="PROSITE" id="PS50835">
    <property type="entry name" value="IG_LIKE"/>
    <property type="match status" value="3"/>
</dbReference>
<dbReference type="InterPro" id="IPR050380">
    <property type="entry name" value="Immune_Resp_Modulators"/>
</dbReference>
<evidence type="ECO:0000259" key="2">
    <source>
        <dbReference type="PROSITE" id="PS50835"/>
    </source>
</evidence>
<comment type="caution">
    <text evidence="3">The sequence shown here is derived from an EMBL/GenBank/DDBJ whole genome shotgun (WGS) entry which is preliminary data.</text>
</comment>
<dbReference type="OrthoDB" id="10043043at2759"/>
<evidence type="ECO:0000256" key="1">
    <source>
        <dbReference type="ARBA" id="ARBA00023319"/>
    </source>
</evidence>
<keyword evidence="1" id="KW-0393">Immunoglobulin domain</keyword>
<dbReference type="InterPro" id="IPR013783">
    <property type="entry name" value="Ig-like_fold"/>
</dbReference>
<dbReference type="InterPro" id="IPR013106">
    <property type="entry name" value="Ig_V-set"/>
</dbReference>
<evidence type="ECO:0000313" key="4">
    <source>
        <dbReference type="Proteomes" id="UP000770717"/>
    </source>
</evidence>
<gene>
    <name evidence="3" type="ORF">GDO78_022211</name>
</gene>
<dbReference type="Proteomes" id="UP000770717">
    <property type="component" value="Unassembled WGS sequence"/>
</dbReference>
<dbReference type="Pfam" id="PF07654">
    <property type="entry name" value="C1-set"/>
    <property type="match status" value="2"/>
</dbReference>
<dbReference type="InterPro" id="IPR003006">
    <property type="entry name" value="Ig/MHC_CS"/>
</dbReference>
<feature type="domain" description="Ig-like" evidence="2">
    <location>
        <begin position="7"/>
        <end position="114"/>
    </location>
</feature>
<feature type="non-terminal residue" evidence="3">
    <location>
        <position position="470"/>
    </location>
</feature>
<dbReference type="PANTHER" id="PTHR23411">
    <property type="entry name" value="TAPASIN"/>
    <property type="match status" value="1"/>
</dbReference>
<dbReference type="Gene3D" id="2.60.40.10">
    <property type="entry name" value="Immunoglobulins"/>
    <property type="match status" value="4"/>
</dbReference>